<dbReference type="InterPro" id="IPR032466">
    <property type="entry name" value="Metal_Hydrolase"/>
</dbReference>
<accession>A0A7C9KWL1</accession>
<dbReference type="GO" id="GO:0006520">
    <property type="term" value="P:amino acid metabolic process"/>
    <property type="evidence" value="ECO:0007669"/>
    <property type="project" value="InterPro"/>
</dbReference>
<dbReference type="SUPFAM" id="SSF51556">
    <property type="entry name" value="Metallo-dependent hydrolases"/>
    <property type="match status" value="1"/>
</dbReference>
<dbReference type="AlphaFoldDB" id="A0A7C9KWL1"/>
<reference evidence="5 6" key="1">
    <citation type="submission" date="2019-09" db="EMBL/GenBank/DDBJ databases">
        <title>Polymorphobacter sp. isolated from a lake in China.</title>
        <authorList>
            <person name="Liu Z."/>
        </authorList>
    </citation>
    <scope>NUCLEOTIDE SEQUENCE [LARGE SCALE GENOMIC DNA]</scope>
    <source>
        <strain evidence="5 6">D40P</strain>
    </source>
</reference>
<feature type="domain" description="Amidohydrolase 3" evidence="4">
    <location>
        <begin position="303"/>
        <end position="406"/>
    </location>
</feature>
<dbReference type="Gene3D" id="2.30.40.10">
    <property type="entry name" value="Urease, subunit C, domain 1"/>
    <property type="match status" value="1"/>
</dbReference>
<proteinExistence type="inferred from homology"/>
<evidence type="ECO:0000256" key="2">
    <source>
        <dbReference type="PROSITE-ProRule" id="PRU10099"/>
    </source>
</evidence>
<gene>
    <name evidence="5" type="ORF">F3168_05685</name>
</gene>
<sequence length="434" mass="44842">MKRLLLLSLAFGSALHAQTIAITGGTVATAVGDQVIENGTVIVRDGRIAAVGAGLPVPAGATVIDARGKTVTPGLIAGMSTLGIVEVEGVRQTDDAGARGSPYSAAIDVTPAINPVSPPLAIDRLGGVTRAVIGPSLAGNVFAGQGATISLADVGPGGNILMRGRVFQFADLAEDGARAAGGSRPAAWLDLRNGLAEAQRFARNPAAFDSGRDRGSLVKRLDAEALVPVVDGRMPLVVHAERASDIVAVLGLRREFPRLRLILIGAREGWQVASQIAAADVPVITLSLFNLPDSFETIASTRSNVGRLTAAGVTVGFGLFGGDSGTQGRNLPYFAGNAVAQAAVPGGVGLTRAQALATITRNPAKIFGMTDLGTLEVGKRGDVVVWDGDPLELSSAPTAVLIDGVVQPTTSRQTQLRDRYRDLTRRDLPLQYPH</sequence>
<keyword evidence="6" id="KW-1185">Reference proteome</keyword>
<dbReference type="InterPro" id="IPR020827">
    <property type="entry name" value="Asparaginase/glutaminase_AS1"/>
</dbReference>
<keyword evidence="3" id="KW-0732">Signal</keyword>
<comment type="caution">
    <text evidence="5">The sequence shown here is derived from an EMBL/GenBank/DDBJ whole genome shotgun (WGS) entry which is preliminary data.</text>
</comment>
<comment type="similarity">
    <text evidence="1">Belongs to the asparaginase 1 family.</text>
</comment>
<feature type="chain" id="PRO_5028980401" evidence="3">
    <location>
        <begin position="18"/>
        <end position="434"/>
    </location>
</feature>
<dbReference type="PROSITE" id="PS00144">
    <property type="entry name" value="ASN_GLN_ASE_1"/>
    <property type="match status" value="1"/>
</dbReference>
<protein>
    <submittedName>
        <fullName evidence="5">Amidohydrolase family protein</fullName>
    </submittedName>
</protein>
<dbReference type="EMBL" id="WIOL01000002">
    <property type="protein sequence ID" value="MQT16742.1"/>
    <property type="molecule type" value="Genomic_DNA"/>
</dbReference>
<evidence type="ECO:0000256" key="1">
    <source>
        <dbReference type="ARBA" id="ARBA00010518"/>
    </source>
</evidence>
<dbReference type="InterPro" id="IPR011059">
    <property type="entry name" value="Metal-dep_hydrolase_composite"/>
</dbReference>
<evidence type="ECO:0000313" key="5">
    <source>
        <dbReference type="EMBL" id="MQT16742.1"/>
    </source>
</evidence>
<evidence type="ECO:0000259" key="4">
    <source>
        <dbReference type="Pfam" id="PF07969"/>
    </source>
</evidence>
<dbReference type="Pfam" id="PF07969">
    <property type="entry name" value="Amidohydro_3"/>
    <property type="match status" value="1"/>
</dbReference>
<dbReference type="Proteomes" id="UP000481327">
    <property type="component" value="Unassembled WGS sequence"/>
</dbReference>
<dbReference type="InterPro" id="IPR051781">
    <property type="entry name" value="Metallo-dep_Hydrolase"/>
</dbReference>
<keyword evidence="5" id="KW-0378">Hydrolase</keyword>
<dbReference type="SUPFAM" id="SSF51338">
    <property type="entry name" value="Composite domain of metallo-dependent hydrolases"/>
    <property type="match status" value="1"/>
</dbReference>
<evidence type="ECO:0000256" key="3">
    <source>
        <dbReference type="SAM" id="SignalP"/>
    </source>
</evidence>
<dbReference type="PANTHER" id="PTHR43135:SF3">
    <property type="entry name" value="ALPHA-D-RIBOSE 1-METHYLPHOSPHONATE 5-TRIPHOSPHATE DIPHOSPHATASE"/>
    <property type="match status" value="1"/>
</dbReference>
<feature type="signal peptide" evidence="3">
    <location>
        <begin position="1"/>
        <end position="17"/>
    </location>
</feature>
<dbReference type="GO" id="GO:0016810">
    <property type="term" value="F:hydrolase activity, acting on carbon-nitrogen (but not peptide) bonds"/>
    <property type="evidence" value="ECO:0007669"/>
    <property type="project" value="InterPro"/>
</dbReference>
<name>A0A7C9KWL1_9SPHN</name>
<dbReference type="RefSeq" id="WP_152577205.1">
    <property type="nucleotide sequence ID" value="NZ_JAATJI010000001.1"/>
</dbReference>
<dbReference type="Gene3D" id="3.20.20.140">
    <property type="entry name" value="Metal-dependent hydrolases"/>
    <property type="match status" value="1"/>
</dbReference>
<dbReference type="InterPro" id="IPR013108">
    <property type="entry name" value="Amidohydro_3"/>
</dbReference>
<evidence type="ECO:0000313" key="6">
    <source>
        <dbReference type="Proteomes" id="UP000481327"/>
    </source>
</evidence>
<feature type="active site" evidence="2">
    <location>
        <position position="26"/>
    </location>
</feature>
<organism evidence="5 6">
    <name type="scientific">Sandarakinorhabdus fusca</name>
    <dbReference type="NCBI Taxonomy" id="1439888"/>
    <lineage>
        <taxon>Bacteria</taxon>
        <taxon>Pseudomonadati</taxon>
        <taxon>Pseudomonadota</taxon>
        <taxon>Alphaproteobacteria</taxon>
        <taxon>Sphingomonadales</taxon>
        <taxon>Sphingosinicellaceae</taxon>
        <taxon>Sandarakinorhabdus</taxon>
    </lineage>
</organism>
<dbReference type="PANTHER" id="PTHR43135">
    <property type="entry name" value="ALPHA-D-RIBOSE 1-METHYLPHOSPHONATE 5-TRIPHOSPHATE DIPHOSPHATASE"/>
    <property type="match status" value="1"/>
</dbReference>